<keyword evidence="3" id="KW-1185">Reference proteome</keyword>
<evidence type="ECO:0000313" key="3">
    <source>
        <dbReference type="Proteomes" id="UP000250235"/>
    </source>
</evidence>
<feature type="region of interest" description="Disordered" evidence="1">
    <location>
        <begin position="21"/>
        <end position="41"/>
    </location>
</feature>
<evidence type="ECO:0000256" key="1">
    <source>
        <dbReference type="SAM" id="MobiDB-lite"/>
    </source>
</evidence>
<feature type="compositionally biased region" description="Basic residues" evidence="1">
    <location>
        <begin position="25"/>
        <end position="41"/>
    </location>
</feature>
<dbReference type="AlphaFoldDB" id="A0A2Z7CDL6"/>
<reference evidence="2 3" key="1">
    <citation type="journal article" date="2015" name="Proc. Natl. Acad. Sci. U.S.A.">
        <title>The resurrection genome of Boea hygrometrica: A blueprint for survival of dehydration.</title>
        <authorList>
            <person name="Xiao L."/>
            <person name="Yang G."/>
            <person name="Zhang L."/>
            <person name="Yang X."/>
            <person name="Zhao S."/>
            <person name="Ji Z."/>
            <person name="Zhou Q."/>
            <person name="Hu M."/>
            <person name="Wang Y."/>
            <person name="Chen M."/>
            <person name="Xu Y."/>
            <person name="Jin H."/>
            <person name="Xiao X."/>
            <person name="Hu G."/>
            <person name="Bao F."/>
            <person name="Hu Y."/>
            <person name="Wan P."/>
            <person name="Li L."/>
            <person name="Deng X."/>
            <person name="Kuang T."/>
            <person name="Xiang C."/>
            <person name="Zhu J.K."/>
            <person name="Oliver M.J."/>
            <person name="He Y."/>
        </authorList>
    </citation>
    <scope>NUCLEOTIDE SEQUENCE [LARGE SCALE GENOMIC DNA]</scope>
    <source>
        <strain evidence="3">cv. XS01</strain>
    </source>
</reference>
<evidence type="ECO:0000313" key="2">
    <source>
        <dbReference type="EMBL" id="KZV45132.1"/>
    </source>
</evidence>
<dbReference type="Proteomes" id="UP000250235">
    <property type="component" value="Unassembled WGS sequence"/>
</dbReference>
<gene>
    <name evidence="2" type="ORF">F511_24174</name>
</gene>
<dbReference type="EMBL" id="KQ996424">
    <property type="protein sequence ID" value="KZV45132.1"/>
    <property type="molecule type" value="Genomic_DNA"/>
</dbReference>
<protein>
    <submittedName>
        <fullName evidence="2">F-box protein</fullName>
    </submittedName>
</protein>
<sequence>EEYELVYRSPPDGLMARIKETLTSKAKRRKQRRRERKRHRQLRDCTWRSQLFQYITDPSPTPCGPLQAWYRPRQNVEFVSAFTEPPLASEEEHTYNTRTHPRSIAESDQDHRPPSFGEDVLGIFHATSPLFSHHRYDHGDYGSMQTG</sequence>
<feature type="non-terminal residue" evidence="2">
    <location>
        <position position="1"/>
    </location>
</feature>
<accession>A0A2Z7CDL6</accession>
<organism evidence="2 3">
    <name type="scientific">Dorcoceras hygrometricum</name>
    <dbReference type="NCBI Taxonomy" id="472368"/>
    <lineage>
        <taxon>Eukaryota</taxon>
        <taxon>Viridiplantae</taxon>
        <taxon>Streptophyta</taxon>
        <taxon>Embryophyta</taxon>
        <taxon>Tracheophyta</taxon>
        <taxon>Spermatophyta</taxon>
        <taxon>Magnoliopsida</taxon>
        <taxon>eudicotyledons</taxon>
        <taxon>Gunneridae</taxon>
        <taxon>Pentapetalae</taxon>
        <taxon>asterids</taxon>
        <taxon>lamiids</taxon>
        <taxon>Lamiales</taxon>
        <taxon>Gesneriaceae</taxon>
        <taxon>Didymocarpoideae</taxon>
        <taxon>Trichosporeae</taxon>
        <taxon>Loxocarpinae</taxon>
        <taxon>Dorcoceras</taxon>
    </lineage>
</organism>
<feature type="compositionally biased region" description="Basic and acidic residues" evidence="1">
    <location>
        <begin position="103"/>
        <end position="113"/>
    </location>
</feature>
<feature type="region of interest" description="Disordered" evidence="1">
    <location>
        <begin position="83"/>
        <end position="119"/>
    </location>
</feature>
<name>A0A2Z7CDL6_9LAMI</name>
<proteinExistence type="predicted"/>